<keyword evidence="4" id="KW-0964">Secreted</keyword>
<name>A0A7N2MZB4_QUELO</name>
<protein>
    <recommendedName>
        <fullName evidence="9">S-protein homolog</fullName>
    </recommendedName>
</protein>
<evidence type="ECO:0000256" key="6">
    <source>
        <dbReference type="SAM" id="SignalP"/>
    </source>
</evidence>
<reference evidence="7" key="2">
    <citation type="submission" date="2021-01" db="UniProtKB">
        <authorList>
            <consortium name="EnsemblPlants"/>
        </authorList>
    </citation>
    <scope>IDENTIFICATION</scope>
</reference>
<proteinExistence type="inferred from homology"/>
<dbReference type="GO" id="GO:0005576">
    <property type="term" value="C:extracellular region"/>
    <property type="evidence" value="ECO:0007669"/>
    <property type="project" value="UniProtKB-SubCell"/>
</dbReference>
<evidence type="ECO:0000256" key="5">
    <source>
        <dbReference type="ARBA" id="ARBA00022729"/>
    </source>
</evidence>
<evidence type="ECO:0000313" key="7">
    <source>
        <dbReference type="EnsemblPlants" id="QL11p022534:mrna:CDS:1"/>
    </source>
</evidence>
<comment type="subcellular location">
    <subcellularLocation>
        <location evidence="1">Secreted</location>
    </subcellularLocation>
</comment>
<dbReference type="PANTHER" id="PTHR35630:SF1">
    <property type="entry name" value="LEGUMINOSIN GROUP486 SECRETED PEPTIDE"/>
    <property type="match status" value="1"/>
</dbReference>
<accession>A0A7N2MZB4</accession>
<dbReference type="OMA" id="FFASWHA"/>
<evidence type="ECO:0000256" key="4">
    <source>
        <dbReference type="ARBA" id="ARBA00022525"/>
    </source>
</evidence>
<feature type="signal peptide" evidence="6">
    <location>
        <begin position="1"/>
        <end position="23"/>
    </location>
</feature>
<dbReference type="AlphaFoldDB" id="A0A7N2MZB4"/>
<evidence type="ECO:0008006" key="9">
    <source>
        <dbReference type="Google" id="ProtNLM"/>
    </source>
</evidence>
<comment type="similarity">
    <text evidence="2">Belongs to the plant self-incompatibility (S1) protein family.</text>
</comment>
<evidence type="ECO:0000313" key="8">
    <source>
        <dbReference type="Proteomes" id="UP000594261"/>
    </source>
</evidence>
<dbReference type="PANTHER" id="PTHR35630">
    <property type="entry name" value="LEGUMINOSIN GROUP486 SECRETED PEPTIDE"/>
    <property type="match status" value="1"/>
</dbReference>
<dbReference type="EMBL" id="LRBV02000011">
    <property type="status" value="NOT_ANNOTATED_CDS"/>
    <property type="molecule type" value="Genomic_DNA"/>
</dbReference>
<evidence type="ECO:0000256" key="3">
    <source>
        <dbReference type="ARBA" id="ARBA00022471"/>
    </source>
</evidence>
<dbReference type="Pfam" id="PF05938">
    <property type="entry name" value="Self-incomp_S1"/>
    <property type="match status" value="1"/>
</dbReference>
<keyword evidence="5 6" id="KW-0732">Signal</keyword>
<organism evidence="7 8">
    <name type="scientific">Quercus lobata</name>
    <name type="common">Valley oak</name>
    <dbReference type="NCBI Taxonomy" id="97700"/>
    <lineage>
        <taxon>Eukaryota</taxon>
        <taxon>Viridiplantae</taxon>
        <taxon>Streptophyta</taxon>
        <taxon>Embryophyta</taxon>
        <taxon>Tracheophyta</taxon>
        <taxon>Spermatophyta</taxon>
        <taxon>Magnoliopsida</taxon>
        <taxon>eudicotyledons</taxon>
        <taxon>Gunneridae</taxon>
        <taxon>Pentapetalae</taxon>
        <taxon>rosids</taxon>
        <taxon>fabids</taxon>
        <taxon>Fagales</taxon>
        <taxon>Fagaceae</taxon>
        <taxon>Quercus</taxon>
    </lineage>
</organism>
<dbReference type="InterPro" id="IPR010264">
    <property type="entry name" value="Self-incomp_S1"/>
</dbReference>
<sequence>MTTWISRFLFLALAWSFISAVIAFEENDNHLAVVHIINSFPNNSEPVWVQCNSRGRKNNPKEFTLKVGEDFQWDVTLNTLYYCRALWGRVFASWHVFQPRRDVSHGTVYWQIRQDGFFLSWDNSSWVKREMWETE</sequence>
<dbReference type="Gramene" id="QL11p022534:mrna">
    <property type="protein sequence ID" value="QL11p022534:mrna:CDS:1"/>
    <property type="gene ID" value="QL11p022534"/>
</dbReference>
<keyword evidence="8" id="KW-1185">Reference proteome</keyword>
<dbReference type="EnsemblPlants" id="QL11p022534:mrna">
    <property type="protein sequence ID" value="QL11p022534:mrna:CDS:1"/>
    <property type="gene ID" value="QL11p022534"/>
</dbReference>
<dbReference type="InParanoid" id="A0A7N2MZB4"/>
<reference evidence="7 8" key="1">
    <citation type="journal article" date="2016" name="G3 (Bethesda)">
        <title>First Draft Assembly and Annotation of the Genome of a California Endemic Oak Quercus lobata Nee (Fagaceae).</title>
        <authorList>
            <person name="Sork V.L."/>
            <person name="Fitz-Gibbon S.T."/>
            <person name="Puiu D."/>
            <person name="Crepeau M."/>
            <person name="Gugger P.F."/>
            <person name="Sherman R."/>
            <person name="Stevens K."/>
            <person name="Langley C.H."/>
            <person name="Pellegrini M."/>
            <person name="Salzberg S.L."/>
        </authorList>
    </citation>
    <scope>NUCLEOTIDE SEQUENCE [LARGE SCALE GENOMIC DNA]</scope>
    <source>
        <strain evidence="7 8">cv. SW786</strain>
    </source>
</reference>
<dbReference type="GO" id="GO:0060320">
    <property type="term" value="P:rejection of self pollen"/>
    <property type="evidence" value="ECO:0007669"/>
    <property type="project" value="UniProtKB-KW"/>
</dbReference>
<evidence type="ECO:0000256" key="1">
    <source>
        <dbReference type="ARBA" id="ARBA00004613"/>
    </source>
</evidence>
<keyword evidence="3" id="KW-0713">Self-incompatibility</keyword>
<feature type="chain" id="PRO_5029553261" description="S-protein homolog" evidence="6">
    <location>
        <begin position="24"/>
        <end position="135"/>
    </location>
</feature>
<dbReference type="Proteomes" id="UP000594261">
    <property type="component" value="Chromosome 11"/>
</dbReference>
<evidence type="ECO:0000256" key="2">
    <source>
        <dbReference type="ARBA" id="ARBA00005581"/>
    </source>
</evidence>